<name>A0ABU1IBB0_9BURK</name>
<keyword evidence="20" id="KW-1185">Reference proteome</keyword>
<dbReference type="Proteomes" id="UP001267710">
    <property type="component" value="Unassembled WGS sequence"/>
</dbReference>
<evidence type="ECO:0000259" key="18">
    <source>
        <dbReference type="Pfam" id="PF07715"/>
    </source>
</evidence>
<keyword evidence="3 14" id="KW-0813">Transport</keyword>
<comment type="caution">
    <text evidence="19">The sequence shown here is derived from an EMBL/GenBank/DDBJ whole genome shotgun (WGS) entry which is preliminary data.</text>
</comment>
<evidence type="ECO:0000256" key="6">
    <source>
        <dbReference type="ARBA" id="ARBA00022692"/>
    </source>
</evidence>
<dbReference type="Pfam" id="PF00593">
    <property type="entry name" value="TonB_dep_Rec_b-barrel"/>
    <property type="match status" value="1"/>
</dbReference>
<evidence type="ECO:0000256" key="16">
    <source>
        <dbReference type="SAM" id="SignalP"/>
    </source>
</evidence>
<comment type="subcellular location">
    <subcellularLocation>
        <location evidence="1 14">Cell outer membrane</location>
        <topology evidence="1 14">Multi-pass membrane protein</topology>
    </subcellularLocation>
</comment>
<dbReference type="RefSeq" id="WP_309828533.1">
    <property type="nucleotide sequence ID" value="NZ_JAVIZX010000001.1"/>
</dbReference>
<evidence type="ECO:0000256" key="12">
    <source>
        <dbReference type="ARBA" id="ARBA00023170"/>
    </source>
</evidence>
<feature type="domain" description="TonB-dependent receptor-like beta-barrel" evidence="17">
    <location>
        <begin position="246"/>
        <end position="666"/>
    </location>
</feature>
<feature type="signal peptide" evidence="16">
    <location>
        <begin position="1"/>
        <end position="22"/>
    </location>
</feature>
<evidence type="ECO:0000259" key="17">
    <source>
        <dbReference type="Pfam" id="PF00593"/>
    </source>
</evidence>
<evidence type="ECO:0000256" key="13">
    <source>
        <dbReference type="ARBA" id="ARBA00023237"/>
    </source>
</evidence>
<dbReference type="Gene3D" id="2.40.170.20">
    <property type="entry name" value="TonB-dependent receptor, beta-barrel domain"/>
    <property type="match status" value="1"/>
</dbReference>
<organism evidence="19 20">
    <name type="scientific">Paracidovorax wautersii</name>
    <dbReference type="NCBI Taxonomy" id="1177982"/>
    <lineage>
        <taxon>Bacteria</taxon>
        <taxon>Pseudomonadati</taxon>
        <taxon>Pseudomonadota</taxon>
        <taxon>Betaproteobacteria</taxon>
        <taxon>Burkholderiales</taxon>
        <taxon>Comamonadaceae</taxon>
        <taxon>Paracidovorax</taxon>
    </lineage>
</organism>
<proteinExistence type="inferred from homology"/>
<dbReference type="InterPro" id="IPR010105">
    <property type="entry name" value="TonB_sidphr_rcpt"/>
</dbReference>
<keyword evidence="6 14" id="KW-0812">Transmembrane</keyword>
<dbReference type="EMBL" id="JAVIZX010000001">
    <property type="protein sequence ID" value="MDR6214400.1"/>
    <property type="molecule type" value="Genomic_DNA"/>
</dbReference>
<protein>
    <submittedName>
        <fullName evidence="19">Iron complex outermembrane receptor protein</fullName>
    </submittedName>
</protein>
<evidence type="ECO:0000256" key="10">
    <source>
        <dbReference type="ARBA" id="ARBA00023077"/>
    </source>
</evidence>
<dbReference type="Pfam" id="PF07715">
    <property type="entry name" value="Plug"/>
    <property type="match status" value="1"/>
</dbReference>
<dbReference type="NCBIfam" id="TIGR01783">
    <property type="entry name" value="TonB-siderophor"/>
    <property type="match status" value="1"/>
</dbReference>
<keyword evidence="10 15" id="KW-0798">TonB box</keyword>
<dbReference type="PANTHER" id="PTHR32552">
    <property type="entry name" value="FERRICHROME IRON RECEPTOR-RELATED"/>
    <property type="match status" value="1"/>
</dbReference>
<dbReference type="PANTHER" id="PTHR32552:SF68">
    <property type="entry name" value="FERRICHROME OUTER MEMBRANE TRANSPORTER_PHAGE RECEPTOR"/>
    <property type="match status" value="1"/>
</dbReference>
<evidence type="ECO:0000313" key="19">
    <source>
        <dbReference type="EMBL" id="MDR6214400.1"/>
    </source>
</evidence>
<dbReference type="InterPro" id="IPR039426">
    <property type="entry name" value="TonB-dep_rcpt-like"/>
</dbReference>
<evidence type="ECO:0000256" key="11">
    <source>
        <dbReference type="ARBA" id="ARBA00023136"/>
    </source>
</evidence>
<evidence type="ECO:0000256" key="15">
    <source>
        <dbReference type="RuleBase" id="RU003357"/>
    </source>
</evidence>
<accession>A0ABU1IBB0</accession>
<reference evidence="19 20" key="1">
    <citation type="submission" date="2023-08" db="EMBL/GenBank/DDBJ databases">
        <title>Functional and genomic diversity of the sorghum phyllosphere microbiome.</title>
        <authorList>
            <person name="Shade A."/>
        </authorList>
    </citation>
    <scope>NUCLEOTIDE SEQUENCE [LARGE SCALE GENOMIC DNA]</scope>
    <source>
        <strain evidence="19 20">SORGH_AS_0335</strain>
    </source>
</reference>
<evidence type="ECO:0000256" key="5">
    <source>
        <dbReference type="ARBA" id="ARBA00022496"/>
    </source>
</evidence>
<dbReference type="SUPFAM" id="SSF56935">
    <property type="entry name" value="Porins"/>
    <property type="match status" value="1"/>
</dbReference>
<evidence type="ECO:0000256" key="8">
    <source>
        <dbReference type="ARBA" id="ARBA00023004"/>
    </source>
</evidence>
<keyword evidence="9" id="KW-0406">Ion transport</keyword>
<gene>
    <name evidence="19" type="ORF">QE399_002089</name>
</gene>
<evidence type="ECO:0000313" key="20">
    <source>
        <dbReference type="Proteomes" id="UP001267710"/>
    </source>
</evidence>
<comment type="similarity">
    <text evidence="2 14 15">Belongs to the TonB-dependent receptor family.</text>
</comment>
<dbReference type="InterPro" id="IPR012910">
    <property type="entry name" value="Plug_dom"/>
</dbReference>
<evidence type="ECO:0000256" key="9">
    <source>
        <dbReference type="ARBA" id="ARBA00023065"/>
    </source>
</evidence>
<dbReference type="CDD" id="cd01347">
    <property type="entry name" value="ligand_gated_channel"/>
    <property type="match status" value="1"/>
</dbReference>
<keyword evidence="12 19" id="KW-0675">Receptor</keyword>
<evidence type="ECO:0000256" key="14">
    <source>
        <dbReference type="PROSITE-ProRule" id="PRU01360"/>
    </source>
</evidence>
<evidence type="ECO:0000256" key="1">
    <source>
        <dbReference type="ARBA" id="ARBA00004571"/>
    </source>
</evidence>
<keyword evidence="11 14" id="KW-0472">Membrane</keyword>
<dbReference type="InterPro" id="IPR036942">
    <property type="entry name" value="Beta-barrel_TonB_sf"/>
</dbReference>
<evidence type="ECO:0000256" key="4">
    <source>
        <dbReference type="ARBA" id="ARBA00022452"/>
    </source>
</evidence>
<keyword evidence="4 14" id="KW-1134">Transmembrane beta strand</keyword>
<keyword evidence="5" id="KW-0410">Iron transport</keyword>
<dbReference type="PROSITE" id="PS52016">
    <property type="entry name" value="TONB_DEPENDENT_REC_3"/>
    <property type="match status" value="1"/>
</dbReference>
<feature type="chain" id="PRO_5045095546" evidence="16">
    <location>
        <begin position="23"/>
        <end position="697"/>
    </location>
</feature>
<keyword evidence="8" id="KW-0408">Iron</keyword>
<evidence type="ECO:0000256" key="7">
    <source>
        <dbReference type="ARBA" id="ARBA00022729"/>
    </source>
</evidence>
<dbReference type="Gene3D" id="2.170.130.10">
    <property type="entry name" value="TonB-dependent receptor, plug domain"/>
    <property type="match status" value="1"/>
</dbReference>
<keyword evidence="13 14" id="KW-0998">Cell outer membrane</keyword>
<dbReference type="InterPro" id="IPR000531">
    <property type="entry name" value="Beta-barrel_TonB"/>
</dbReference>
<evidence type="ECO:0000256" key="2">
    <source>
        <dbReference type="ARBA" id="ARBA00009810"/>
    </source>
</evidence>
<feature type="domain" description="TonB-dependent receptor plug" evidence="18">
    <location>
        <begin position="67"/>
        <end position="168"/>
    </location>
</feature>
<evidence type="ECO:0000256" key="3">
    <source>
        <dbReference type="ARBA" id="ARBA00022448"/>
    </source>
</evidence>
<dbReference type="InterPro" id="IPR037066">
    <property type="entry name" value="Plug_dom_sf"/>
</dbReference>
<sequence length="697" mass="76767">MPTPQKRIALAVALVCSPLPWAAAQTAGATLSEVRVDASAEKETATGPVVGYRARNAATATKTDTPLSETPQSVTVITRDQIVDQGATTFQGALLYAAGVRSDAYGLDSRADSVRVRGSSPDIYLDGLRQGYNYYTSTAAADPYTLERLEVLRGPSGMLFGAGTVAGVVNMVSKRPLQETQREVGVQIGTWNRKQLQADLTGPLTADGQWSYRLVAVARDADTQVDHVQDDRRLVAPSLMWRPNAATSLLLQAHWQQDRTGSVAQFLPWSGTLLPNPNGKLPTSRFIGDPGDYYNTDRQTLGYQFEHRFNDAWAVRQNLRYARNDNRGAYHYADFFRIPGGFGDDPVNQRVIGRLYGENTTRTRMATVDTNVLGRLNTGRLQHQLLLGVDWNRQTEDKTDSGDAYDLPIDAFSPVYTGRPAVSAVPVAGNQQRQTGLYVQDQMKWDRWIFIAGLRHDRVTSAVDGTPDERSSDTTKRLGVMYQLAGGWTPYLSYAESFTPVSGTSPVSGARFKPLEGEQIEAGLKYMPEGSATTFTASVYQLKEKNQLIADPVNPGNRLQAGETKNKGVELELKTRLSTVFDLIAHYNYTDVDKTLEGLPRNQAAVWGLYRFSLGGVTGFSVGAGARYLSAFRDGTGPRVPSSVVGDALFAYDSQHWRYALNINNVADKKYVSTCLARGDCWWAERRKAVLTATYRF</sequence>
<keyword evidence="7 16" id="KW-0732">Signal</keyword>